<proteinExistence type="predicted"/>
<organism evidence="2 3">
    <name type="scientific">Epicoccum nigrum</name>
    <name type="common">Soil fungus</name>
    <name type="synonym">Epicoccum purpurascens</name>
    <dbReference type="NCBI Taxonomy" id="105696"/>
    <lineage>
        <taxon>Eukaryota</taxon>
        <taxon>Fungi</taxon>
        <taxon>Dikarya</taxon>
        <taxon>Ascomycota</taxon>
        <taxon>Pezizomycotina</taxon>
        <taxon>Dothideomycetes</taxon>
        <taxon>Pleosporomycetidae</taxon>
        <taxon>Pleosporales</taxon>
        <taxon>Pleosporineae</taxon>
        <taxon>Didymellaceae</taxon>
        <taxon>Epicoccum</taxon>
    </lineage>
</organism>
<dbReference type="Proteomes" id="UP000193240">
    <property type="component" value="Unassembled WGS sequence"/>
</dbReference>
<evidence type="ECO:0000313" key="2">
    <source>
        <dbReference type="EMBL" id="OSS51398.1"/>
    </source>
</evidence>
<keyword evidence="1" id="KW-0732">Signal</keyword>
<name>A0A1Y2M866_EPING</name>
<keyword evidence="3" id="KW-1185">Reference proteome</keyword>
<sequence length="87" mass="9579">MLHQIRNLIVLGCLAASVVAVTGGNDKVNCNDCAKRIKDCEKECHAKPDESSLLPFGCETHCVCHTVLLDIKCRDHCHYDAAKTCDH</sequence>
<feature type="chain" id="PRO_5012734234" description="Extracellular membrane protein CFEM domain-containing protein" evidence="1">
    <location>
        <begin position="21"/>
        <end position="87"/>
    </location>
</feature>
<dbReference type="InParanoid" id="A0A1Y2M866"/>
<accession>A0A1Y2M866</accession>
<evidence type="ECO:0000256" key="1">
    <source>
        <dbReference type="SAM" id="SignalP"/>
    </source>
</evidence>
<reference evidence="2 3" key="1">
    <citation type="journal article" date="2017" name="Genome Announc.">
        <title>Genome sequence of the saprophytic ascomycete Epicoccum nigrum ICMP 19927 strain isolated from New Zealand.</title>
        <authorList>
            <person name="Fokin M."/>
            <person name="Fleetwood D."/>
            <person name="Weir B.S."/>
            <person name="Villas-Boas S.G."/>
        </authorList>
    </citation>
    <scope>NUCLEOTIDE SEQUENCE [LARGE SCALE GENOMIC DNA]</scope>
    <source>
        <strain evidence="2 3">ICMP 19927</strain>
    </source>
</reference>
<evidence type="ECO:0000313" key="3">
    <source>
        <dbReference type="Proteomes" id="UP000193240"/>
    </source>
</evidence>
<gene>
    <name evidence="2" type="ORF">B5807_03410</name>
</gene>
<protein>
    <recommendedName>
        <fullName evidence="4">Extracellular membrane protein CFEM domain-containing protein</fullName>
    </recommendedName>
</protein>
<dbReference type="EMBL" id="KZ107840">
    <property type="protein sequence ID" value="OSS51398.1"/>
    <property type="molecule type" value="Genomic_DNA"/>
</dbReference>
<dbReference type="AlphaFoldDB" id="A0A1Y2M866"/>
<feature type="signal peptide" evidence="1">
    <location>
        <begin position="1"/>
        <end position="20"/>
    </location>
</feature>
<evidence type="ECO:0008006" key="4">
    <source>
        <dbReference type="Google" id="ProtNLM"/>
    </source>
</evidence>